<sequence>MTCRHEGLDERFEVVRGHTGTTVEEDDGRSGCLRVGGGPGELPPQGARGAGEVPMVPGDVFLTSRNRRKWGHGEVPSDECSEGGIPEGTDDRGTRAAHLARYVPFTETGVYRMTGRL</sequence>
<dbReference type="EMBL" id="BAAANO010000004">
    <property type="protein sequence ID" value="GAA1998966.1"/>
    <property type="molecule type" value="Genomic_DNA"/>
</dbReference>
<evidence type="ECO:0000313" key="3">
    <source>
        <dbReference type="Proteomes" id="UP001500755"/>
    </source>
</evidence>
<feature type="region of interest" description="Disordered" evidence="1">
    <location>
        <begin position="36"/>
        <end position="55"/>
    </location>
</feature>
<dbReference type="Proteomes" id="UP001500755">
    <property type="component" value="Unassembled WGS sequence"/>
</dbReference>
<feature type="region of interest" description="Disordered" evidence="1">
    <location>
        <begin position="67"/>
        <end position="93"/>
    </location>
</feature>
<accession>A0ABN2T530</accession>
<keyword evidence="3" id="KW-1185">Reference proteome</keyword>
<reference evidence="2 3" key="1">
    <citation type="journal article" date="2019" name="Int. J. Syst. Evol. Microbiol.">
        <title>The Global Catalogue of Microorganisms (GCM) 10K type strain sequencing project: providing services to taxonomists for standard genome sequencing and annotation.</title>
        <authorList>
            <consortium name="The Broad Institute Genomics Platform"/>
            <consortium name="The Broad Institute Genome Sequencing Center for Infectious Disease"/>
            <person name="Wu L."/>
            <person name="Ma J."/>
        </authorList>
    </citation>
    <scope>NUCLEOTIDE SEQUENCE [LARGE SCALE GENOMIC DNA]</scope>
    <source>
        <strain evidence="2 3">JCM 14546</strain>
    </source>
</reference>
<proteinExistence type="predicted"/>
<gene>
    <name evidence="2" type="ORF">GCM10009755_02930</name>
</gene>
<protein>
    <submittedName>
        <fullName evidence="2">Uncharacterized protein</fullName>
    </submittedName>
</protein>
<evidence type="ECO:0000256" key="1">
    <source>
        <dbReference type="SAM" id="MobiDB-lite"/>
    </source>
</evidence>
<evidence type="ECO:0000313" key="2">
    <source>
        <dbReference type="EMBL" id="GAA1998966.1"/>
    </source>
</evidence>
<name>A0ABN2T530_9MICO</name>
<comment type="caution">
    <text evidence="2">The sequence shown here is derived from an EMBL/GenBank/DDBJ whole genome shotgun (WGS) entry which is preliminary data.</text>
</comment>
<organism evidence="2 3">
    <name type="scientific">Brevibacterium samyangense</name>
    <dbReference type="NCBI Taxonomy" id="366888"/>
    <lineage>
        <taxon>Bacteria</taxon>
        <taxon>Bacillati</taxon>
        <taxon>Actinomycetota</taxon>
        <taxon>Actinomycetes</taxon>
        <taxon>Micrococcales</taxon>
        <taxon>Brevibacteriaceae</taxon>
        <taxon>Brevibacterium</taxon>
    </lineage>
</organism>